<comment type="caution">
    <text evidence="2">The sequence shown here is derived from an EMBL/GenBank/DDBJ whole genome shotgun (WGS) entry which is preliminary data.</text>
</comment>
<dbReference type="AlphaFoldDB" id="A0A934TZ54"/>
<proteinExistence type="predicted"/>
<dbReference type="GO" id="GO:0016020">
    <property type="term" value="C:membrane"/>
    <property type="evidence" value="ECO:0007669"/>
    <property type="project" value="UniProtKB-SubCell"/>
</dbReference>
<keyword evidence="3" id="KW-1185">Reference proteome</keyword>
<evidence type="ECO:0000313" key="3">
    <source>
        <dbReference type="Proteomes" id="UP000633365"/>
    </source>
</evidence>
<keyword evidence="1" id="KW-0812">Transmembrane</keyword>
<feature type="transmembrane region" description="Helical" evidence="1">
    <location>
        <begin position="12"/>
        <end position="33"/>
    </location>
</feature>
<organism evidence="2 3">
    <name type="scientific">Ruminococcus difficilis</name>
    <dbReference type="NCBI Taxonomy" id="2763069"/>
    <lineage>
        <taxon>Bacteria</taxon>
        <taxon>Bacillati</taxon>
        <taxon>Bacillota</taxon>
        <taxon>Clostridia</taxon>
        <taxon>Eubacteriales</taxon>
        <taxon>Oscillospiraceae</taxon>
        <taxon>Ruminococcus</taxon>
    </lineage>
</organism>
<name>A0A934TZ54_9FIRM</name>
<accession>A0A934TZ54</accession>
<evidence type="ECO:0000313" key="2">
    <source>
        <dbReference type="EMBL" id="MBK6088136.1"/>
    </source>
</evidence>
<reference evidence="2" key="1">
    <citation type="submission" date="2021-01" db="EMBL/GenBank/DDBJ databases">
        <title>Genome public.</title>
        <authorList>
            <person name="Liu C."/>
            <person name="Sun Q."/>
        </authorList>
    </citation>
    <scope>NUCLEOTIDE SEQUENCE</scope>
    <source>
        <strain evidence="2">M6</strain>
    </source>
</reference>
<feature type="transmembrane region" description="Helical" evidence="1">
    <location>
        <begin position="58"/>
        <end position="83"/>
    </location>
</feature>
<dbReference type="RefSeq" id="WP_186832862.1">
    <property type="nucleotide sequence ID" value="NZ_JAEQMG010000048.1"/>
</dbReference>
<dbReference type="EMBL" id="JAEQMG010000048">
    <property type="protein sequence ID" value="MBK6088136.1"/>
    <property type="molecule type" value="Genomic_DNA"/>
</dbReference>
<protein>
    <submittedName>
        <fullName evidence="2">CD225/dispanin family protein</fullName>
    </submittedName>
</protein>
<dbReference type="Proteomes" id="UP000633365">
    <property type="component" value="Unassembled WGS sequence"/>
</dbReference>
<sequence length="85" mass="9518">MQEMPNRGKHIAMFVFTWIFFTICGFFSIGAFVTMNKAINAGDVEQANLSANKVRKVFWISLILCIVFVVLYIILITAGVIAASR</sequence>
<keyword evidence="1" id="KW-0472">Membrane</keyword>
<gene>
    <name evidence="2" type="ORF">JKK62_05630</name>
</gene>
<keyword evidence="1" id="KW-1133">Transmembrane helix</keyword>
<evidence type="ECO:0000256" key="1">
    <source>
        <dbReference type="SAM" id="Phobius"/>
    </source>
</evidence>